<dbReference type="EMBL" id="JBFCZG010000004">
    <property type="protein sequence ID" value="KAL3423810.1"/>
    <property type="molecule type" value="Genomic_DNA"/>
</dbReference>
<feature type="compositionally biased region" description="Basic and acidic residues" evidence="1">
    <location>
        <begin position="314"/>
        <end position="325"/>
    </location>
</feature>
<dbReference type="Proteomes" id="UP001629113">
    <property type="component" value="Unassembled WGS sequence"/>
</dbReference>
<evidence type="ECO:0000256" key="1">
    <source>
        <dbReference type="SAM" id="MobiDB-lite"/>
    </source>
</evidence>
<organism evidence="2 3">
    <name type="scientific">Phlyctema vagabunda</name>
    <dbReference type="NCBI Taxonomy" id="108571"/>
    <lineage>
        <taxon>Eukaryota</taxon>
        <taxon>Fungi</taxon>
        <taxon>Dikarya</taxon>
        <taxon>Ascomycota</taxon>
        <taxon>Pezizomycotina</taxon>
        <taxon>Leotiomycetes</taxon>
        <taxon>Helotiales</taxon>
        <taxon>Dermateaceae</taxon>
        <taxon>Phlyctema</taxon>
    </lineage>
</organism>
<proteinExistence type="predicted"/>
<sequence length="337" mass="37477">MERADGAGFPDVCPSIGPRALGVAGTQATALFSLEFVEFWDDADPARGSIPYGCIEDYILQTGVFSASFPETISEGSSMVSLEQPLQAAASGDGVKVPGDSVAQPRLRLIVQRGKTGSHEFPDISIAEWDVVVKHFNLPVETLDLVEHQALYPGLTWRRLFSTKDSQILQQIICPEEGEMITLSSYLRARTSSGVILCGKNQDLSHAIKRLLETRITRLASSTGHTNELLCSSTKRIDRDLENSNPDLFERSYVEAKKILLQVATRSIPDLEETPPSTQHPHRFLSITITFRTVWHYTTRDYNASSEYFTGERERGPNEVWHDPPCHATKTRLSSDV</sequence>
<gene>
    <name evidence="2" type="ORF">PVAG01_05557</name>
</gene>
<protein>
    <submittedName>
        <fullName evidence="2">Uncharacterized protein</fullName>
    </submittedName>
</protein>
<feature type="region of interest" description="Disordered" evidence="1">
    <location>
        <begin position="314"/>
        <end position="337"/>
    </location>
</feature>
<name>A0ABR4PKE1_9HELO</name>
<reference evidence="2 3" key="1">
    <citation type="submission" date="2024-06" db="EMBL/GenBank/DDBJ databases">
        <title>Complete genome of Phlyctema vagabunda strain 19-DSS-EL-015.</title>
        <authorList>
            <person name="Fiorenzani C."/>
        </authorList>
    </citation>
    <scope>NUCLEOTIDE SEQUENCE [LARGE SCALE GENOMIC DNA]</scope>
    <source>
        <strain evidence="2 3">19-DSS-EL-015</strain>
    </source>
</reference>
<evidence type="ECO:0000313" key="3">
    <source>
        <dbReference type="Proteomes" id="UP001629113"/>
    </source>
</evidence>
<evidence type="ECO:0000313" key="2">
    <source>
        <dbReference type="EMBL" id="KAL3423810.1"/>
    </source>
</evidence>
<comment type="caution">
    <text evidence="2">The sequence shown here is derived from an EMBL/GenBank/DDBJ whole genome shotgun (WGS) entry which is preliminary data.</text>
</comment>
<keyword evidence="3" id="KW-1185">Reference proteome</keyword>
<accession>A0ABR4PKE1</accession>